<sequence length="276" mass="30131">MERDEAKNILSLCRPGNEEDRQDPVIAEAIAQLDQDPELRAWFENEQAEDARIAEAFAQIKPPEDLKATILAGMRAHAGNSESDAESDDTVVAFEPEPAQRQHKPRPIIPAWAGIAAALAFLFAVVIQQQKTPNLHDGHSVATAGAPDVIHFLADEINSFGFFDFDKRNKELGTLTTHLAKAGTPTPSAIPGSFKQLPTLGCVTFNYKDAKLSMICFDGDQVYHLITAERSSIGCDCPSEPQIFEAGGQSFKLWGDGDKAYIIAVEGPQQNLPEFI</sequence>
<keyword evidence="2" id="KW-0472">Membrane</keyword>
<dbReference type="RefSeq" id="WP_013043495.1">
    <property type="nucleotide sequence ID" value="NC_014008.1"/>
</dbReference>
<evidence type="ECO:0000256" key="2">
    <source>
        <dbReference type="SAM" id="Phobius"/>
    </source>
</evidence>
<dbReference type="HOGENOM" id="CLU_1007264_0_0_0"/>
<dbReference type="KEGG" id="caa:Caka_1754"/>
<gene>
    <name evidence="3" type="ordered locus">Caka_1754</name>
</gene>
<proteinExistence type="predicted"/>
<dbReference type="OrthoDB" id="192012at2"/>
<evidence type="ECO:0000313" key="4">
    <source>
        <dbReference type="Proteomes" id="UP000000925"/>
    </source>
</evidence>
<dbReference type="AlphaFoldDB" id="D5EK24"/>
<dbReference type="eggNOG" id="COG5662">
    <property type="taxonomic scope" value="Bacteria"/>
</dbReference>
<name>D5EK24_CORAD</name>
<accession>D5EK24</accession>
<dbReference type="Proteomes" id="UP000000925">
    <property type="component" value="Chromosome"/>
</dbReference>
<organism evidence="3 4">
    <name type="scientific">Coraliomargarita akajimensis (strain DSM 45221 / IAM 15411 / JCM 23193 / KCTC 12865 / 04OKA010-24)</name>
    <dbReference type="NCBI Taxonomy" id="583355"/>
    <lineage>
        <taxon>Bacteria</taxon>
        <taxon>Pseudomonadati</taxon>
        <taxon>Verrucomicrobiota</taxon>
        <taxon>Opitutia</taxon>
        <taxon>Puniceicoccales</taxon>
        <taxon>Coraliomargaritaceae</taxon>
        <taxon>Coraliomargarita</taxon>
    </lineage>
</organism>
<reference evidence="3 4" key="1">
    <citation type="journal article" date="2010" name="Stand. Genomic Sci.">
        <title>Complete genome sequence of Coraliomargarita akajimensis type strain (04OKA010-24).</title>
        <authorList>
            <person name="Mavromatis K."/>
            <person name="Abt B."/>
            <person name="Brambilla E."/>
            <person name="Lapidus A."/>
            <person name="Copeland A."/>
            <person name="Deshpande S."/>
            <person name="Nolan M."/>
            <person name="Lucas S."/>
            <person name="Tice H."/>
            <person name="Cheng J.F."/>
            <person name="Han C."/>
            <person name="Detter J.C."/>
            <person name="Woyke T."/>
            <person name="Goodwin L."/>
            <person name="Pitluck S."/>
            <person name="Held B."/>
            <person name="Brettin T."/>
            <person name="Tapia R."/>
            <person name="Ivanova N."/>
            <person name="Mikhailova N."/>
            <person name="Pati A."/>
            <person name="Liolios K."/>
            <person name="Chen A."/>
            <person name="Palaniappan K."/>
            <person name="Land M."/>
            <person name="Hauser L."/>
            <person name="Chang Y.J."/>
            <person name="Jeffries C.D."/>
            <person name="Rohde M."/>
            <person name="Goker M."/>
            <person name="Bristow J."/>
            <person name="Eisen J.A."/>
            <person name="Markowitz V."/>
            <person name="Hugenholtz P."/>
            <person name="Klenk H.P."/>
            <person name="Kyrpides N.C."/>
        </authorList>
    </citation>
    <scope>NUCLEOTIDE SEQUENCE [LARGE SCALE GENOMIC DNA]</scope>
    <source>
        <strain evidence="4">DSM 45221 / IAM 15411 / JCM 23193 / KCTC 12865</strain>
    </source>
</reference>
<feature type="transmembrane region" description="Helical" evidence="2">
    <location>
        <begin position="108"/>
        <end position="127"/>
    </location>
</feature>
<feature type="region of interest" description="Disordered" evidence="1">
    <location>
        <begin position="1"/>
        <end position="21"/>
    </location>
</feature>
<evidence type="ECO:0000256" key="1">
    <source>
        <dbReference type="SAM" id="MobiDB-lite"/>
    </source>
</evidence>
<keyword evidence="2" id="KW-0812">Transmembrane</keyword>
<evidence type="ECO:0000313" key="3">
    <source>
        <dbReference type="EMBL" id="ADE54773.1"/>
    </source>
</evidence>
<dbReference type="STRING" id="583355.Caka_1754"/>
<keyword evidence="2" id="KW-1133">Transmembrane helix</keyword>
<keyword evidence="4" id="KW-1185">Reference proteome</keyword>
<dbReference type="EMBL" id="CP001998">
    <property type="protein sequence ID" value="ADE54773.1"/>
    <property type="molecule type" value="Genomic_DNA"/>
</dbReference>
<protein>
    <submittedName>
        <fullName evidence="3">Uncharacterized protein</fullName>
    </submittedName>
</protein>